<evidence type="ECO:0000313" key="2">
    <source>
        <dbReference type="EMBL" id="KIR58179.1"/>
    </source>
</evidence>
<feature type="region of interest" description="Disordered" evidence="1">
    <location>
        <begin position="126"/>
        <end position="160"/>
    </location>
</feature>
<feature type="compositionally biased region" description="Polar residues" evidence="1">
    <location>
        <begin position="11"/>
        <end position="65"/>
    </location>
</feature>
<dbReference type="Proteomes" id="UP000053800">
    <property type="component" value="Unassembled WGS sequence"/>
</dbReference>
<dbReference type="EMBL" id="KN848907">
    <property type="protein sequence ID" value="KIR58179.1"/>
    <property type="molecule type" value="Genomic_DNA"/>
</dbReference>
<reference evidence="2 3" key="1">
    <citation type="submission" date="2015-01" db="EMBL/GenBank/DDBJ databases">
        <title>The Genome Sequence of Cryptococcus gattii CA1873.</title>
        <authorList>
            <consortium name="The Broad Institute Genomics Platform"/>
            <person name="Cuomo C."/>
            <person name="Litvintseva A."/>
            <person name="Chen Y."/>
            <person name="Heitman J."/>
            <person name="Sun S."/>
            <person name="Springer D."/>
            <person name="Dromer F."/>
            <person name="Young S."/>
            <person name="Zeng Q."/>
            <person name="Gargeya S."/>
            <person name="Abouelleil A."/>
            <person name="Alvarado L."/>
            <person name="Chapman S.B."/>
            <person name="Gainer-Dewar J."/>
            <person name="Goldberg J."/>
            <person name="Griggs A."/>
            <person name="Gujja S."/>
            <person name="Hansen M."/>
            <person name="Howarth C."/>
            <person name="Imamovic A."/>
            <person name="Larimer J."/>
            <person name="Murphy C."/>
            <person name="Naylor J."/>
            <person name="Pearson M."/>
            <person name="Priest M."/>
            <person name="Roberts A."/>
            <person name="Saif S."/>
            <person name="Shea T."/>
            <person name="Sykes S."/>
            <person name="Wortman J."/>
            <person name="Nusbaum C."/>
            <person name="Birren B."/>
        </authorList>
    </citation>
    <scope>NUCLEOTIDE SEQUENCE [LARGE SCALE GENOMIC DNA]</scope>
    <source>
        <strain evidence="2 3">CA1873</strain>
    </source>
</reference>
<feature type="region of interest" description="Disordered" evidence="1">
    <location>
        <begin position="248"/>
        <end position="279"/>
    </location>
</feature>
<proteinExistence type="predicted"/>
<name>A0ABR5B3L9_CRYGA</name>
<gene>
    <name evidence="2" type="ORF">I314_06144</name>
</gene>
<feature type="compositionally biased region" description="Low complexity" evidence="1">
    <location>
        <begin position="259"/>
        <end position="269"/>
    </location>
</feature>
<sequence length="789" mass="86824">MLSSPRHFLNTFHTPSQRSTNASQASFTSYGASHTTQDTHRANSISNPNLKPHSQSRSPYVPASTSMAMAADRDFAPSIYRSIQLGSDKGGGGSVLQGSATSHMSKSSLFRNPFKKNNDLVSQLERAERAEKDRERQKEKVKLKEYEKEKENEREMREPLRRSGVMKQGTAMIRRRLSITRSDVRAVVTPTPKARENGIYGDGDEHEEVMITVGSHDEMHDFHSPTQRPLSPIVTRGFLKTPTKVITSLSASHKKSKASSRPSSSSISPPMLPQRKPEDPINLDIFNFSTSFPNYDTDLDVDAIDTFVADATPKKIVKSITRQVKMRPKSIYVKRLSKRFGKANDTEVSPKHSNCEIPPALQLPLRVKSLSAEYSLRTASASVHEASRHIPTKEELMNMALPPHTPQGLPSRYRPNGTTIFDIYPDEDLDYHPIPPPRTPRITHLGPNVILNSTTSLRHHDFMTDINTNTNLSSSPNTDTDTPQRTMGPRSSRVFDIPNGLYDLWQYGMDEPEIMDISLNEEESARKRILPMFVRIRSTGRRLIENARLQSPDPDARNQGRKMGKDGLARSSNRMLNDLTDGPIAMGSNPFRMEISPASLDSGSESPCNSQHSEVSDESQMSEGTRALGELVGLQGSRESGIGLLVYGKVETASKMSLKYATPRAAGRALAGNMRADGMANNASAMTSSVSQASQISGIWDYAALIDDHDHAPSQGEAPTKAQVQAQTQTQTILAVHTCSDAQAQSQGQPGKGEKGHPGGGADREVAFTDAESISDMELGRDSVFEHAL</sequence>
<feature type="compositionally biased region" description="Low complexity" evidence="1">
    <location>
        <begin position="467"/>
        <end position="483"/>
    </location>
</feature>
<feature type="region of interest" description="Disordered" evidence="1">
    <location>
        <begin position="593"/>
        <end position="622"/>
    </location>
</feature>
<feature type="region of interest" description="Disordered" evidence="1">
    <location>
        <begin position="1"/>
        <end position="65"/>
    </location>
</feature>
<accession>A0ABR5B3L9</accession>
<organism evidence="2 3">
    <name type="scientific">Cryptococcus bacillisporus CA1873</name>
    <dbReference type="NCBI Taxonomy" id="1296111"/>
    <lineage>
        <taxon>Eukaryota</taxon>
        <taxon>Fungi</taxon>
        <taxon>Dikarya</taxon>
        <taxon>Basidiomycota</taxon>
        <taxon>Agaricomycotina</taxon>
        <taxon>Tremellomycetes</taxon>
        <taxon>Tremellales</taxon>
        <taxon>Cryptococcaceae</taxon>
        <taxon>Cryptococcus</taxon>
        <taxon>Cryptococcus gattii species complex</taxon>
    </lineage>
</organism>
<evidence type="ECO:0000256" key="1">
    <source>
        <dbReference type="SAM" id="MobiDB-lite"/>
    </source>
</evidence>
<feature type="compositionally biased region" description="Basic and acidic residues" evidence="1">
    <location>
        <begin position="752"/>
        <end position="767"/>
    </location>
</feature>
<keyword evidence="3" id="KW-1185">Reference proteome</keyword>
<evidence type="ECO:0000313" key="3">
    <source>
        <dbReference type="Proteomes" id="UP000053800"/>
    </source>
</evidence>
<feature type="region of interest" description="Disordered" evidence="1">
    <location>
        <begin position="741"/>
        <end position="789"/>
    </location>
</feature>
<protein>
    <submittedName>
        <fullName evidence="2">Uncharacterized protein</fullName>
    </submittedName>
</protein>
<feature type="compositionally biased region" description="Polar residues" evidence="1">
    <location>
        <begin position="599"/>
        <end position="622"/>
    </location>
</feature>
<feature type="compositionally biased region" description="Basic and acidic residues" evidence="1">
    <location>
        <begin position="778"/>
        <end position="789"/>
    </location>
</feature>
<feature type="region of interest" description="Disordered" evidence="1">
    <location>
        <begin position="467"/>
        <end position="493"/>
    </location>
</feature>